<proteinExistence type="inferred from homology"/>
<evidence type="ECO:0000313" key="3">
    <source>
        <dbReference type="EMBL" id="RYM32997.1"/>
    </source>
</evidence>
<dbReference type="EMBL" id="SETE01000005">
    <property type="protein sequence ID" value="RYM32997.1"/>
    <property type="molecule type" value="Genomic_DNA"/>
</dbReference>
<dbReference type="PANTHER" id="PTHR16301">
    <property type="entry name" value="IMPACT-RELATED"/>
    <property type="match status" value="1"/>
</dbReference>
<dbReference type="RefSeq" id="WP_130094334.1">
    <property type="nucleotide sequence ID" value="NZ_SETE01000005.1"/>
</dbReference>
<accession>A0A4Q4KJX2</accession>
<dbReference type="Gene3D" id="3.30.230.30">
    <property type="entry name" value="Impact, N-terminal domain"/>
    <property type="match status" value="1"/>
</dbReference>
<gene>
    <name evidence="3" type="ORF">ERX46_13175</name>
</gene>
<sequence>MPTTYKTLKGTSEGQYKEKGSKFIGIAINCEDEEEAKQLLAKWKNDHHQARHLCYAYRFGINKDVYRANDDGEPSNSAGAPILGQIQSFDLTNVLIGVVRYYGGTKLGVGGLINAYRTAAKEAVENGRIIEEVVKDRFELFFSYQDMALIMDVVKDSDAFINKQIFENDCYLKIAIKIESTELLLSKLESFDSLKIEKIGTF</sequence>
<dbReference type="InterPro" id="IPR001498">
    <property type="entry name" value="Impact_N"/>
</dbReference>
<comment type="similarity">
    <text evidence="1">Belongs to the IMPACT family.</text>
</comment>
<evidence type="ECO:0000256" key="1">
    <source>
        <dbReference type="ARBA" id="ARBA00007665"/>
    </source>
</evidence>
<evidence type="ECO:0000313" key="4">
    <source>
        <dbReference type="Proteomes" id="UP000293952"/>
    </source>
</evidence>
<organism evidence="3 4">
    <name type="scientific">Brumimicrobium glaciale</name>
    <dbReference type="NCBI Taxonomy" id="200475"/>
    <lineage>
        <taxon>Bacteria</taxon>
        <taxon>Pseudomonadati</taxon>
        <taxon>Bacteroidota</taxon>
        <taxon>Flavobacteriia</taxon>
        <taxon>Flavobacteriales</taxon>
        <taxon>Crocinitomicaceae</taxon>
        <taxon>Brumimicrobium</taxon>
    </lineage>
</organism>
<comment type="caution">
    <text evidence="3">The sequence shown here is derived from an EMBL/GenBank/DDBJ whole genome shotgun (WGS) entry which is preliminary data.</text>
</comment>
<dbReference type="InterPro" id="IPR020568">
    <property type="entry name" value="Ribosomal_Su5_D2-typ_SF"/>
</dbReference>
<dbReference type="InterPro" id="IPR036956">
    <property type="entry name" value="Impact_N_sf"/>
</dbReference>
<dbReference type="GO" id="GO:0006446">
    <property type="term" value="P:regulation of translational initiation"/>
    <property type="evidence" value="ECO:0007669"/>
    <property type="project" value="TreeGrafter"/>
</dbReference>
<dbReference type="PANTHER" id="PTHR16301:SF20">
    <property type="entry name" value="IMPACT FAMILY MEMBER YIGZ"/>
    <property type="match status" value="1"/>
</dbReference>
<reference evidence="3 4" key="1">
    <citation type="submission" date="2019-02" db="EMBL/GenBank/DDBJ databases">
        <title>Genome sequence of the sea-ice species Brumimicrobium glaciale.</title>
        <authorList>
            <person name="Bowman J.P."/>
        </authorList>
    </citation>
    <scope>NUCLEOTIDE SEQUENCE [LARGE SCALE GENOMIC DNA]</scope>
    <source>
        <strain evidence="3 4">IC156</strain>
    </source>
</reference>
<dbReference type="GO" id="GO:0005737">
    <property type="term" value="C:cytoplasm"/>
    <property type="evidence" value="ECO:0007669"/>
    <property type="project" value="TreeGrafter"/>
</dbReference>
<name>A0A4Q4KJX2_9FLAO</name>
<dbReference type="SUPFAM" id="SSF54211">
    <property type="entry name" value="Ribosomal protein S5 domain 2-like"/>
    <property type="match status" value="1"/>
</dbReference>
<protein>
    <submittedName>
        <fullName evidence="3">YigZ family protein</fullName>
    </submittedName>
</protein>
<feature type="domain" description="Impact N-terminal" evidence="2">
    <location>
        <begin position="19"/>
        <end position="124"/>
    </location>
</feature>
<dbReference type="InterPro" id="IPR023582">
    <property type="entry name" value="Impact"/>
</dbReference>
<dbReference type="Proteomes" id="UP000293952">
    <property type="component" value="Unassembled WGS sequence"/>
</dbReference>
<dbReference type="AlphaFoldDB" id="A0A4Q4KJX2"/>
<dbReference type="OrthoDB" id="9813771at2"/>
<dbReference type="Pfam" id="PF01205">
    <property type="entry name" value="Impact_N"/>
    <property type="match status" value="1"/>
</dbReference>
<evidence type="ECO:0000259" key="2">
    <source>
        <dbReference type="Pfam" id="PF01205"/>
    </source>
</evidence>
<keyword evidence="4" id="KW-1185">Reference proteome</keyword>